<dbReference type="PANTHER" id="PTHR46383">
    <property type="entry name" value="ASPARTATE AMINOTRANSFERASE"/>
    <property type="match status" value="1"/>
</dbReference>
<feature type="domain" description="Aminotransferase class I/classII large" evidence="7">
    <location>
        <begin position="61"/>
        <end position="369"/>
    </location>
</feature>
<evidence type="ECO:0000256" key="2">
    <source>
        <dbReference type="ARBA" id="ARBA00007441"/>
    </source>
</evidence>
<organism evidence="8 9">
    <name type="scientific">Mesoterricola sediminis</name>
    <dbReference type="NCBI Taxonomy" id="2927980"/>
    <lineage>
        <taxon>Bacteria</taxon>
        <taxon>Pseudomonadati</taxon>
        <taxon>Acidobacteriota</taxon>
        <taxon>Holophagae</taxon>
        <taxon>Holophagales</taxon>
        <taxon>Holophagaceae</taxon>
        <taxon>Mesoterricola</taxon>
    </lineage>
</organism>
<accession>A0AA48KCY2</accession>
<dbReference type="EC" id="2.6.1.-" evidence="6"/>
<dbReference type="CDD" id="cd00609">
    <property type="entry name" value="AAT_like"/>
    <property type="match status" value="1"/>
</dbReference>
<keyword evidence="5" id="KW-0663">Pyridoxal phosphate</keyword>
<evidence type="ECO:0000256" key="5">
    <source>
        <dbReference type="ARBA" id="ARBA00022898"/>
    </source>
</evidence>
<sequence length="376" mass="38309">MSGTGAGPAPADRLSHLRPSPIRAIAEGAPADAVPMGLGEPGWDLPAPAAEALASVAGPCAYGPNAGLPELQEAVGAFHGEPAARVLLACGSQGALFALVQAWAGPGDEVLVPDPGFLAYPALARMAGAVPVPYALAPDFSLDPGAFAEALDRAPRARLALVNHPGNPTGAGASREALAAVAAACEARGVLLVSDEVYRDLHLGPRAPGLRDVTAGGVVLGSVSKAWGAPGLRVGWALGAPELLAPARLVHAYMVTAPARTSQLAALALLRASGAVLAEARAHLQVRWEAFSGAWAEAFGAAPAPGAGGFYHWQPLPPGADPMAFCLRLRDEGRVIVVPGHAFGERGRGHVRISYAGDPGRIREGVARLAPFWRTA</sequence>
<dbReference type="GO" id="GO:0030170">
    <property type="term" value="F:pyridoxal phosphate binding"/>
    <property type="evidence" value="ECO:0007669"/>
    <property type="project" value="InterPro"/>
</dbReference>
<dbReference type="InterPro" id="IPR015421">
    <property type="entry name" value="PyrdxlP-dep_Trfase_major"/>
</dbReference>
<proteinExistence type="inferred from homology"/>
<keyword evidence="9" id="KW-1185">Reference proteome</keyword>
<dbReference type="Proteomes" id="UP001228113">
    <property type="component" value="Chromosome"/>
</dbReference>
<dbReference type="InterPro" id="IPR050596">
    <property type="entry name" value="AspAT/PAT-like"/>
</dbReference>
<dbReference type="EMBL" id="AP027081">
    <property type="protein sequence ID" value="BDU75787.1"/>
    <property type="molecule type" value="Genomic_DNA"/>
</dbReference>
<evidence type="ECO:0000259" key="7">
    <source>
        <dbReference type="Pfam" id="PF00155"/>
    </source>
</evidence>
<evidence type="ECO:0000256" key="3">
    <source>
        <dbReference type="ARBA" id="ARBA00022576"/>
    </source>
</evidence>
<keyword evidence="4 6" id="KW-0808">Transferase</keyword>
<dbReference type="SUPFAM" id="SSF53383">
    <property type="entry name" value="PLP-dependent transferases"/>
    <property type="match status" value="1"/>
</dbReference>
<evidence type="ECO:0000313" key="9">
    <source>
        <dbReference type="Proteomes" id="UP001228113"/>
    </source>
</evidence>
<keyword evidence="3 6" id="KW-0032">Aminotransferase</keyword>
<dbReference type="KEGG" id="msea:METESE_07450"/>
<dbReference type="PANTHER" id="PTHR46383:SF1">
    <property type="entry name" value="ASPARTATE AMINOTRANSFERASE"/>
    <property type="match status" value="1"/>
</dbReference>
<protein>
    <recommendedName>
        <fullName evidence="6">Aminotransferase</fullName>
        <ecNumber evidence="6">2.6.1.-</ecNumber>
    </recommendedName>
</protein>
<dbReference type="GO" id="GO:0008483">
    <property type="term" value="F:transaminase activity"/>
    <property type="evidence" value="ECO:0007669"/>
    <property type="project" value="UniProtKB-KW"/>
</dbReference>
<comment type="similarity">
    <text evidence="2 6">Belongs to the class-I pyridoxal-phosphate-dependent aminotransferase family.</text>
</comment>
<dbReference type="InterPro" id="IPR004838">
    <property type="entry name" value="NHTrfase_class1_PyrdxlP-BS"/>
</dbReference>
<name>A0AA48KCY2_9BACT</name>
<dbReference type="GO" id="GO:0006520">
    <property type="term" value="P:amino acid metabolic process"/>
    <property type="evidence" value="ECO:0007669"/>
    <property type="project" value="InterPro"/>
</dbReference>
<dbReference type="Pfam" id="PF00155">
    <property type="entry name" value="Aminotran_1_2"/>
    <property type="match status" value="1"/>
</dbReference>
<dbReference type="PROSITE" id="PS00105">
    <property type="entry name" value="AA_TRANSFER_CLASS_1"/>
    <property type="match status" value="1"/>
</dbReference>
<evidence type="ECO:0000256" key="6">
    <source>
        <dbReference type="RuleBase" id="RU000481"/>
    </source>
</evidence>
<dbReference type="InterPro" id="IPR004839">
    <property type="entry name" value="Aminotransferase_I/II_large"/>
</dbReference>
<comment type="cofactor">
    <cofactor evidence="1 6">
        <name>pyridoxal 5'-phosphate</name>
        <dbReference type="ChEBI" id="CHEBI:597326"/>
    </cofactor>
</comment>
<dbReference type="InterPro" id="IPR015424">
    <property type="entry name" value="PyrdxlP-dep_Trfase"/>
</dbReference>
<dbReference type="AlphaFoldDB" id="A0AA48KCY2"/>
<dbReference type="RefSeq" id="WP_243329256.1">
    <property type="nucleotide sequence ID" value="NZ_AP027081.1"/>
</dbReference>
<reference evidence="8" key="1">
    <citation type="journal article" date="2023" name="Int. J. Syst. Evol. Microbiol.">
        <title>Mesoterricola silvestris gen. nov., sp. nov., Mesoterricola sediminis sp. nov., Geothrix oryzae sp. nov., Geothrix edaphica sp. nov., Geothrix rubra sp. nov., and Geothrix limicola sp. nov., six novel members of Acidobacteriota isolated from soils.</title>
        <authorList>
            <person name="Itoh H."/>
            <person name="Sugisawa Y."/>
            <person name="Mise K."/>
            <person name="Xu Z."/>
            <person name="Kuniyasu M."/>
            <person name="Ushijima N."/>
            <person name="Kawano K."/>
            <person name="Kobayashi E."/>
            <person name="Shiratori Y."/>
            <person name="Masuda Y."/>
            <person name="Senoo K."/>
        </authorList>
    </citation>
    <scope>NUCLEOTIDE SEQUENCE</scope>
    <source>
        <strain evidence="8">W786</strain>
    </source>
</reference>
<evidence type="ECO:0000256" key="1">
    <source>
        <dbReference type="ARBA" id="ARBA00001933"/>
    </source>
</evidence>
<gene>
    <name evidence="8" type="ORF">METESE_07450</name>
</gene>
<evidence type="ECO:0000256" key="4">
    <source>
        <dbReference type="ARBA" id="ARBA00022679"/>
    </source>
</evidence>
<dbReference type="Gene3D" id="3.40.640.10">
    <property type="entry name" value="Type I PLP-dependent aspartate aminotransferase-like (Major domain)"/>
    <property type="match status" value="1"/>
</dbReference>
<evidence type="ECO:0000313" key="8">
    <source>
        <dbReference type="EMBL" id="BDU75787.1"/>
    </source>
</evidence>